<keyword evidence="4" id="KW-1185">Reference proteome</keyword>
<dbReference type="Pfam" id="PF14012">
    <property type="entry name" value="DUF4229"/>
    <property type="match status" value="1"/>
</dbReference>
<keyword evidence="2" id="KW-0472">Membrane</keyword>
<feature type="transmembrane region" description="Helical" evidence="2">
    <location>
        <begin position="7"/>
        <end position="24"/>
    </location>
</feature>
<dbReference type="Proteomes" id="UP000521748">
    <property type="component" value="Unassembled WGS sequence"/>
</dbReference>
<proteinExistence type="predicted"/>
<evidence type="ECO:0000313" key="3">
    <source>
        <dbReference type="EMBL" id="NYE95536.1"/>
    </source>
</evidence>
<dbReference type="AlphaFoldDB" id="A0A7Y9LTZ6"/>
<dbReference type="EMBL" id="JACBYQ010000002">
    <property type="protein sequence ID" value="NYE95536.1"/>
    <property type="molecule type" value="Genomic_DNA"/>
</dbReference>
<gene>
    <name evidence="3" type="ORF">FHU41_001786</name>
</gene>
<evidence type="ECO:0000256" key="1">
    <source>
        <dbReference type="SAM" id="MobiDB-lite"/>
    </source>
</evidence>
<evidence type="ECO:0008006" key="5">
    <source>
        <dbReference type="Google" id="ProtNLM"/>
    </source>
</evidence>
<feature type="transmembrane region" description="Helical" evidence="2">
    <location>
        <begin position="30"/>
        <end position="47"/>
    </location>
</feature>
<reference evidence="3 4" key="1">
    <citation type="submission" date="2020-07" db="EMBL/GenBank/DDBJ databases">
        <title>Sequencing the genomes of 1000 actinobacteria strains.</title>
        <authorList>
            <person name="Klenk H.-P."/>
        </authorList>
    </citation>
    <scope>NUCLEOTIDE SEQUENCE [LARGE SCALE GENOMIC DNA]</scope>
    <source>
        <strain evidence="3 4">DSM 102047</strain>
    </source>
</reference>
<dbReference type="InterPro" id="IPR025323">
    <property type="entry name" value="DUF4229"/>
</dbReference>
<protein>
    <recommendedName>
        <fullName evidence="5">DUF4229 domain-containing protein</fullName>
    </recommendedName>
</protein>
<keyword evidence="2" id="KW-1133">Transmembrane helix</keyword>
<evidence type="ECO:0000256" key="2">
    <source>
        <dbReference type="SAM" id="Phobius"/>
    </source>
</evidence>
<dbReference type="RefSeq" id="WP_179389307.1">
    <property type="nucleotide sequence ID" value="NZ_JACBYQ010000002.1"/>
</dbReference>
<keyword evidence="2" id="KW-0812">Transmembrane</keyword>
<feature type="compositionally biased region" description="Basic and acidic residues" evidence="1">
    <location>
        <begin position="115"/>
        <end position="125"/>
    </location>
</feature>
<sequence length="125" mass="13769">MAFLKYFLIRVGILIPLFVIFMLLGLGAVFSVIAATLIAFCVAYLFFRPQRNAAAESIRTAVSPEARKDRAKKRVTDGDIEDSLIEANPEVGIDNDQKPSARKLPPAEQLGSVDETSRVPKDFTV</sequence>
<comment type="caution">
    <text evidence="3">The sequence shown here is derived from an EMBL/GenBank/DDBJ whole genome shotgun (WGS) entry which is preliminary data.</text>
</comment>
<feature type="region of interest" description="Disordered" evidence="1">
    <location>
        <begin position="84"/>
        <end position="125"/>
    </location>
</feature>
<name>A0A7Y9LTZ6_9MICC</name>
<organism evidence="3 4">
    <name type="scientific">Psychromicrobium silvestre</name>
    <dbReference type="NCBI Taxonomy" id="1645614"/>
    <lineage>
        <taxon>Bacteria</taxon>
        <taxon>Bacillati</taxon>
        <taxon>Actinomycetota</taxon>
        <taxon>Actinomycetes</taxon>
        <taxon>Micrococcales</taxon>
        <taxon>Micrococcaceae</taxon>
        <taxon>Psychromicrobium</taxon>
    </lineage>
</organism>
<accession>A0A7Y9LTZ6</accession>
<evidence type="ECO:0000313" key="4">
    <source>
        <dbReference type="Proteomes" id="UP000521748"/>
    </source>
</evidence>